<dbReference type="Pfam" id="PF06201">
    <property type="entry name" value="PITH"/>
    <property type="match status" value="1"/>
</dbReference>
<dbReference type="AlphaFoldDB" id="A0A078BAQ3"/>
<dbReference type="SUPFAM" id="SSF49785">
    <property type="entry name" value="Galactose-binding domain-like"/>
    <property type="match status" value="1"/>
</dbReference>
<dbReference type="OMA" id="YEALANP"/>
<dbReference type="PANTHER" id="PTHR12175:SF1">
    <property type="entry name" value="PITH DOMAIN-CONTAINING PROTEIN 1"/>
    <property type="match status" value="1"/>
</dbReference>
<reference evidence="3 4" key="1">
    <citation type="submission" date="2014-06" db="EMBL/GenBank/DDBJ databases">
        <authorList>
            <person name="Swart Estienne"/>
        </authorList>
    </citation>
    <scope>NUCLEOTIDE SEQUENCE [LARGE SCALE GENOMIC DNA]</scope>
    <source>
        <strain evidence="3 4">130c</strain>
    </source>
</reference>
<evidence type="ECO:0000313" key="3">
    <source>
        <dbReference type="EMBL" id="CDW90648.1"/>
    </source>
</evidence>
<dbReference type="Proteomes" id="UP000039865">
    <property type="component" value="Unassembled WGS sequence"/>
</dbReference>
<dbReference type="InterPro" id="IPR008979">
    <property type="entry name" value="Galactose-bd-like_sf"/>
</dbReference>
<dbReference type="InterPro" id="IPR037047">
    <property type="entry name" value="PITH_dom_sf"/>
</dbReference>
<dbReference type="FunCoup" id="A0A078BAQ3">
    <property type="interactions" value="502"/>
</dbReference>
<organism evidence="3 4">
    <name type="scientific">Stylonychia lemnae</name>
    <name type="common">Ciliate</name>
    <dbReference type="NCBI Taxonomy" id="5949"/>
    <lineage>
        <taxon>Eukaryota</taxon>
        <taxon>Sar</taxon>
        <taxon>Alveolata</taxon>
        <taxon>Ciliophora</taxon>
        <taxon>Intramacronucleata</taxon>
        <taxon>Spirotrichea</taxon>
        <taxon>Stichotrichia</taxon>
        <taxon>Sporadotrichida</taxon>
        <taxon>Oxytrichidae</taxon>
        <taxon>Stylonychinae</taxon>
        <taxon>Stylonychia</taxon>
    </lineage>
</organism>
<name>A0A078BAQ3_STYLE</name>
<dbReference type="GO" id="GO:0005737">
    <property type="term" value="C:cytoplasm"/>
    <property type="evidence" value="ECO:0007669"/>
    <property type="project" value="UniProtKB-ARBA"/>
</dbReference>
<accession>A0A078BAQ3</accession>
<dbReference type="InterPro" id="IPR045099">
    <property type="entry name" value="PITH1-like"/>
</dbReference>
<dbReference type="InterPro" id="IPR010400">
    <property type="entry name" value="PITH_dom"/>
</dbReference>
<evidence type="ECO:0000259" key="2">
    <source>
        <dbReference type="PROSITE" id="PS51532"/>
    </source>
</evidence>
<comment type="similarity">
    <text evidence="1">Belongs to the PITHD1 family.</text>
</comment>
<dbReference type="OrthoDB" id="2635at2759"/>
<dbReference type="EMBL" id="CCKQ01018669">
    <property type="protein sequence ID" value="CDW90648.1"/>
    <property type="molecule type" value="Genomic_DNA"/>
</dbReference>
<dbReference type="InParanoid" id="A0A078BAQ3"/>
<dbReference type="PROSITE" id="PS51532">
    <property type="entry name" value="PITH"/>
    <property type="match status" value="1"/>
</dbReference>
<protein>
    <recommendedName>
        <fullName evidence="2">PITH domain-containing protein</fullName>
    </recommendedName>
</protein>
<dbReference type="PANTHER" id="PTHR12175">
    <property type="entry name" value="AD039 HT014 THIOREDOXIN FAMILY TRP26"/>
    <property type="match status" value="1"/>
</dbReference>
<keyword evidence="4" id="KW-1185">Reference proteome</keyword>
<sequence>MNFSQGVCQSGYGKDLVIYIPFNGEIKVKAIIVIGGDEGTAPSKMKLYKNVSTVDINIMEEKKPLQIIDMNENMTGELEYLLNVSQFNNTSNIVIGFDENFGAKNTVVKYIGLKGEKLREKVKVVETVYEVRANLADHKTEDQFMGKSDLGM</sequence>
<gene>
    <name evidence="3" type="primary">Contig11590.g12407</name>
    <name evidence="3" type="ORF">STYLEM_19793</name>
</gene>
<evidence type="ECO:0000313" key="4">
    <source>
        <dbReference type="Proteomes" id="UP000039865"/>
    </source>
</evidence>
<dbReference type="Gene3D" id="2.60.120.470">
    <property type="entry name" value="PITH domain"/>
    <property type="match status" value="1"/>
</dbReference>
<evidence type="ECO:0000256" key="1">
    <source>
        <dbReference type="ARBA" id="ARBA00025788"/>
    </source>
</evidence>
<proteinExistence type="inferred from homology"/>
<feature type="domain" description="PITH" evidence="2">
    <location>
        <begin position="1"/>
        <end position="133"/>
    </location>
</feature>